<organism evidence="1 2">
    <name type="scientific">Bathymodiolus thermophilus thioautotrophic gill symbiont</name>
    <dbReference type="NCBI Taxonomy" id="2360"/>
    <lineage>
        <taxon>Bacteria</taxon>
        <taxon>Pseudomonadati</taxon>
        <taxon>Pseudomonadota</taxon>
        <taxon>Gammaproteobacteria</taxon>
        <taxon>sulfur-oxidizing symbionts</taxon>
    </lineage>
</organism>
<evidence type="ECO:0000313" key="2">
    <source>
        <dbReference type="Proteomes" id="UP000182798"/>
    </source>
</evidence>
<accession>A0A1J5UGC4</accession>
<dbReference type="Proteomes" id="UP000182798">
    <property type="component" value="Unassembled WGS sequence"/>
</dbReference>
<dbReference type="OrthoDB" id="5917027at2"/>
<dbReference type="AlphaFoldDB" id="A0A1J5UGC4"/>
<dbReference type="EMBL" id="MIQH01000449">
    <property type="protein sequence ID" value="OIR24973.1"/>
    <property type="molecule type" value="Genomic_DNA"/>
</dbReference>
<comment type="caution">
    <text evidence="1">The sequence shown here is derived from an EMBL/GenBank/DDBJ whole genome shotgun (WGS) entry which is preliminary data.</text>
</comment>
<proteinExistence type="predicted"/>
<evidence type="ECO:0000313" key="1">
    <source>
        <dbReference type="EMBL" id="OIR24973.1"/>
    </source>
</evidence>
<reference evidence="2" key="1">
    <citation type="submission" date="2016-09" db="EMBL/GenBank/DDBJ databases">
        <title>Genome Sequence of Bathymodiolus thermophilus sulfur-oxidizing gill endosymbiont.</title>
        <authorList>
            <person name="Ponnudurai R."/>
            <person name="Kleiner M."/>
            <person name="Sayavedra L."/>
            <person name="Thuermer A."/>
            <person name="Felbeck H."/>
            <person name="Schlueter R."/>
            <person name="Schweder T."/>
            <person name="Markert S."/>
        </authorList>
    </citation>
    <scope>NUCLEOTIDE SEQUENCE [LARGE SCALE GENOMIC DNA]</scope>
    <source>
        <strain evidence="2">BAT/CrabSpa'14</strain>
    </source>
</reference>
<dbReference type="RefSeq" id="WP_071563971.1">
    <property type="nucleotide sequence ID" value="NZ_MIQH01000449.1"/>
</dbReference>
<protein>
    <submittedName>
        <fullName evidence="1">Uncharacterized protein</fullName>
    </submittedName>
</protein>
<sequence length="188" mass="20681">MLPKDRMPEAEVTLRLAIALIEQGHAISTVTSAIDGAQVKTGTTVHFPIVEFLNELGWSGNGKSESWQCIYNHNNYKQAISIHSSPGEGDLVAQLKNGVTLRVESKKGPLVKNKSSKEYPLIREAIGQLMTIKTINKNDVLAVAVPHSDKFNSLATQWRERPLIKSTGINIITIDRDNKIRGLDSIGI</sequence>
<gene>
    <name evidence="1" type="ORF">BGC33_05105</name>
</gene>
<name>A0A1J5UGC4_9GAMM</name>